<dbReference type="InterPro" id="IPR010582">
    <property type="entry name" value="Catalase_immune_responsive"/>
</dbReference>
<reference evidence="10" key="1">
    <citation type="submission" date="2020-05" db="UniProtKB">
        <authorList>
            <consortium name="EnsemblMetazoa"/>
        </authorList>
    </citation>
    <scope>IDENTIFICATION</scope>
    <source>
        <strain evidence="10">Aabys</strain>
    </source>
</reference>
<dbReference type="InterPro" id="IPR018028">
    <property type="entry name" value="Catalase"/>
</dbReference>
<feature type="domain" description="Catalase core" evidence="9">
    <location>
        <begin position="25"/>
        <end position="411"/>
    </location>
</feature>
<dbReference type="OrthoDB" id="6880011at2759"/>
<dbReference type="CDD" id="cd08156">
    <property type="entry name" value="catalase_clade_3"/>
    <property type="match status" value="1"/>
</dbReference>
<dbReference type="RefSeq" id="XP_005189310.2">
    <property type="nucleotide sequence ID" value="XM_005189253.3"/>
</dbReference>
<dbReference type="GO" id="GO:0042542">
    <property type="term" value="P:response to hydrogen peroxide"/>
    <property type="evidence" value="ECO:0007669"/>
    <property type="project" value="TreeGrafter"/>
</dbReference>
<feature type="binding site" description="axial binding residue" evidence="8">
    <location>
        <position position="356"/>
    </location>
    <ligand>
        <name>heme</name>
        <dbReference type="ChEBI" id="CHEBI:30413"/>
    </ligand>
    <ligandPart>
        <name>Fe</name>
        <dbReference type="ChEBI" id="CHEBI:18248"/>
    </ligandPart>
</feature>
<comment type="cofactor">
    <cofactor evidence="8">
        <name>heme</name>
        <dbReference type="ChEBI" id="CHEBI:30413"/>
    </cofactor>
</comment>
<evidence type="ECO:0000259" key="9">
    <source>
        <dbReference type="SMART" id="SM01060"/>
    </source>
</evidence>
<dbReference type="Pfam" id="PF06628">
    <property type="entry name" value="Catalase-rel"/>
    <property type="match status" value="1"/>
</dbReference>
<dbReference type="GO" id="GO:0005739">
    <property type="term" value="C:mitochondrion"/>
    <property type="evidence" value="ECO:0007669"/>
    <property type="project" value="TreeGrafter"/>
</dbReference>
<dbReference type="GO" id="GO:0046872">
    <property type="term" value="F:metal ion binding"/>
    <property type="evidence" value="ECO:0007669"/>
    <property type="project" value="UniProtKB-KW"/>
</dbReference>
<dbReference type="AlphaFoldDB" id="A0A1I8NII9"/>
<accession>A0A1I8NII9</accession>
<evidence type="ECO:0000256" key="3">
    <source>
        <dbReference type="ARBA" id="ARBA00022617"/>
    </source>
</evidence>
<evidence type="ECO:0000256" key="2">
    <source>
        <dbReference type="ARBA" id="ARBA00022559"/>
    </source>
</evidence>
<dbReference type="SUPFAM" id="SSF56634">
    <property type="entry name" value="Heme-dependent catalase-like"/>
    <property type="match status" value="1"/>
</dbReference>
<dbReference type="VEuPathDB" id="VectorBase:MDOA015516"/>
<dbReference type="Pfam" id="PF00199">
    <property type="entry name" value="Catalase"/>
    <property type="match status" value="1"/>
</dbReference>
<evidence type="ECO:0000256" key="8">
    <source>
        <dbReference type="PIRSR" id="PIRSR038928-2"/>
    </source>
</evidence>
<dbReference type="GO" id="GO:0042744">
    <property type="term" value="P:hydrogen peroxide catabolic process"/>
    <property type="evidence" value="ECO:0007669"/>
    <property type="project" value="UniProtKB-KW"/>
</dbReference>
<evidence type="ECO:0000256" key="6">
    <source>
        <dbReference type="ARBA" id="ARBA00023004"/>
    </source>
</evidence>
<dbReference type="eggNOG" id="KOG0047">
    <property type="taxonomic scope" value="Eukaryota"/>
</dbReference>
<dbReference type="STRING" id="7370.A0A1I8NII9"/>
<dbReference type="Gene3D" id="2.40.180.10">
    <property type="entry name" value="Catalase core domain"/>
    <property type="match status" value="1"/>
</dbReference>
<evidence type="ECO:0000313" key="10">
    <source>
        <dbReference type="EnsemblMetazoa" id="MDOA015516-PA"/>
    </source>
</evidence>
<keyword evidence="6 8" id="KW-0408">Iron</keyword>
<dbReference type="PANTHER" id="PTHR11465">
    <property type="entry name" value="CATALASE"/>
    <property type="match status" value="1"/>
</dbReference>
<dbReference type="PANTHER" id="PTHR11465:SF9">
    <property type="entry name" value="CATALASE"/>
    <property type="match status" value="1"/>
</dbReference>
<keyword evidence="5" id="KW-0560">Oxidoreductase</keyword>
<keyword evidence="2" id="KW-0575">Peroxidase</keyword>
<comment type="similarity">
    <text evidence="1">Belongs to the catalase family.</text>
</comment>
<dbReference type="InterPro" id="IPR024711">
    <property type="entry name" value="Catalase_clade1/3"/>
</dbReference>
<dbReference type="PROSITE" id="PS51402">
    <property type="entry name" value="CATALASE_3"/>
    <property type="match status" value="1"/>
</dbReference>
<organism evidence="10">
    <name type="scientific">Musca domestica</name>
    <name type="common">House fly</name>
    <dbReference type="NCBI Taxonomy" id="7370"/>
    <lineage>
        <taxon>Eukaryota</taxon>
        <taxon>Metazoa</taxon>
        <taxon>Ecdysozoa</taxon>
        <taxon>Arthropoda</taxon>
        <taxon>Hexapoda</taxon>
        <taxon>Insecta</taxon>
        <taxon>Pterygota</taxon>
        <taxon>Neoptera</taxon>
        <taxon>Endopterygota</taxon>
        <taxon>Diptera</taxon>
        <taxon>Brachycera</taxon>
        <taxon>Muscomorpha</taxon>
        <taxon>Muscoidea</taxon>
        <taxon>Muscidae</taxon>
        <taxon>Musca</taxon>
    </lineage>
</organism>
<dbReference type="PRINTS" id="PR00067">
    <property type="entry name" value="CATALASE"/>
</dbReference>
<dbReference type="GO" id="GO:0004096">
    <property type="term" value="F:catalase activity"/>
    <property type="evidence" value="ECO:0007669"/>
    <property type="project" value="UniProtKB-EC"/>
</dbReference>
<dbReference type="GO" id="GO:0005777">
    <property type="term" value="C:peroxisome"/>
    <property type="evidence" value="ECO:0007669"/>
    <property type="project" value="TreeGrafter"/>
</dbReference>
<dbReference type="FunFam" id="2.40.180.10:FF:000001">
    <property type="entry name" value="Catalase"/>
    <property type="match status" value="1"/>
</dbReference>
<dbReference type="InterPro" id="IPR011614">
    <property type="entry name" value="Catalase_core"/>
</dbReference>
<keyword evidence="7" id="KW-0376">Hydrogen peroxide</keyword>
<evidence type="ECO:0000256" key="7">
    <source>
        <dbReference type="ARBA" id="ARBA00023324"/>
    </source>
</evidence>
<dbReference type="GO" id="GO:0020037">
    <property type="term" value="F:heme binding"/>
    <property type="evidence" value="ECO:0007669"/>
    <property type="project" value="InterPro"/>
</dbReference>
<dbReference type="PIRSF" id="PIRSF038928">
    <property type="entry name" value="Catalase_clade1-3"/>
    <property type="match status" value="1"/>
</dbReference>
<dbReference type="EnsemblMetazoa" id="MDOA015516-RA">
    <property type="protein sequence ID" value="MDOA015516-PA"/>
    <property type="gene ID" value="MDOA015516"/>
</dbReference>
<keyword evidence="4 8" id="KW-0479">Metal-binding</keyword>
<keyword evidence="3 8" id="KW-0349">Heme</keyword>
<gene>
    <name evidence="10" type="primary">101888497</name>
</gene>
<sequence>MSRDSAANQLIDFKNNCKSPAGVITTTSGIPIGTADAMLSVGPQGPLLLQDHQYLRMLQHFNRERIPERGVFTKGAGAFGYFEVTHDISRYCAATIFEKIMKRTPIACRFSGGYSCERGSADTMRDVRGFAVKFYTEEGIWDIVGQNLPVFFIRDPMLFPSLIHSQKRNPQTNLRDADMFWDFITLRPESLHQVCLMFSDRGCPDGYRHMHGYAVHAYKLLNAKGEPIYCKFHFRTDQGIQNLEAARAVELLATDPDYAGRDLFNSIKNGNYPSWTLYLQLMTFDQAKKFKYNPFDCTKIWNFNDYPLIEVGRIILDRNPVNYFAEIEQLAFSPANIVPGIEPSPDKVLQGRLVAYGDAQTYRLGTNYNQIPVNCPYRVSVKSYERDGAMTVSSNMNEAPNYFPNSFAGPQPCDRVRALQTCCPVAGDVYRFPSCDTEDNYSQITDFWVYVLDECSRKRLVNNIAAHLCNASQFIQERAVRNFTMVHADFGRLLTEALNLAQAGTLCLGTE</sequence>
<dbReference type="InterPro" id="IPR020835">
    <property type="entry name" value="Catalase_sf"/>
</dbReference>
<evidence type="ECO:0000256" key="4">
    <source>
        <dbReference type="ARBA" id="ARBA00022723"/>
    </source>
</evidence>
<name>A0A1I8NII9_MUSDO</name>
<evidence type="ECO:0000256" key="5">
    <source>
        <dbReference type="ARBA" id="ARBA00023002"/>
    </source>
</evidence>
<dbReference type="KEGG" id="mde:101888497"/>
<protein>
    <recommendedName>
        <fullName evidence="9">Catalase core domain-containing protein</fullName>
    </recommendedName>
</protein>
<dbReference type="SMART" id="SM01060">
    <property type="entry name" value="Catalase"/>
    <property type="match status" value="1"/>
</dbReference>
<evidence type="ECO:0000256" key="1">
    <source>
        <dbReference type="ARBA" id="ARBA00005329"/>
    </source>
</evidence>
<dbReference type="VEuPathDB" id="VectorBase:MDOMA2_016988"/>
<dbReference type="InterPro" id="IPR040333">
    <property type="entry name" value="Catalase_3"/>
</dbReference>
<proteinExistence type="inferred from homology"/>